<evidence type="ECO:0000256" key="1">
    <source>
        <dbReference type="SAM" id="MobiDB-lite"/>
    </source>
</evidence>
<dbReference type="AlphaFoldDB" id="A0A8H6C692"/>
<sequence length="217" mass="24401">MTCLTFLIPISLIAEIGRNERVSGMKTRHSEPEESVVEGTSANPLRVQDVGFASPIQRGKSQDKTSKPRGLAPMRDKEVALDVTDLLDAKPQIVSGIPEESLTLLNSNSFSTRDQFGNGVDSEHEMRLTRQVYPDYRFDLADERRRWHSKELIMVVISSKGGEWVSLYFLRSFTGLSELLRRLVGQRQEQAGKRPVYHEQDGTIIGVQRDATAVTIN</sequence>
<evidence type="ECO:0000313" key="2">
    <source>
        <dbReference type="EMBL" id="KAF6217426.1"/>
    </source>
</evidence>
<dbReference type="RefSeq" id="XP_037146861.1">
    <property type="nucleotide sequence ID" value="XM_037297792.1"/>
</dbReference>
<reference evidence="2 3" key="1">
    <citation type="journal article" date="2020" name="Genomics">
        <title>Complete, high-quality genomes from long-read metagenomic sequencing of two wolf lichen thalli reveals enigmatic genome architecture.</title>
        <authorList>
            <person name="McKenzie S.K."/>
            <person name="Walston R.F."/>
            <person name="Allen J.L."/>
        </authorList>
    </citation>
    <scope>NUCLEOTIDE SEQUENCE [LARGE SCALE GENOMIC DNA]</scope>
    <source>
        <strain evidence="2">WasteWater1</strain>
    </source>
</reference>
<keyword evidence="3" id="KW-1185">Reference proteome</keyword>
<gene>
    <name evidence="2" type="ORF">HO133_006896</name>
</gene>
<dbReference type="GeneID" id="59335296"/>
<protein>
    <submittedName>
        <fullName evidence="2">Uncharacterized protein</fullName>
    </submittedName>
</protein>
<evidence type="ECO:0000313" key="3">
    <source>
        <dbReference type="Proteomes" id="UP000593566"/>
    </source>
</evidence>
<accession>A0A8H6C692</accession>
<organism evidence="2 3">
    <name type="scientific">Letharia lupina</name>
    <dbReference type="NCBI Taxonomy" id="560253"/>
    <lineage>
        <taxon>Eukaryota</taxon>
        <taxon>Fungi</taxon>
        <taxon>Dikarya</taxon>
        <taxon>Ascomycota</taxon>
        <taxon>Pezizomycotina</taxon>
        <taxon>Lecanoromycetes</taxon>
        <taxon>OSLEUM clade</taxon>
        <taxon>Lecanoromycetidae</taxon>
        <taxon>Lecanorales</taxon>
        <taxon>Lecanorineae</taxon>
        <taxon>Parmeliaceae</taxon>
        <taxon>Letharia</taxon>
    </lineage>
</organism>
<feature type="region of interest" description="Disordered" evidence="1">
    <location>
        <begin position="52"/>
        <end position="73"/>
    </location>
</feature>
<dbReference type="Proteomes" id="UP000593566">
    <property type="component" value="Unassembled WGS sequence"/>
</dbReference>
<dbReference type="EMBL" id="JACCJB010000028">
    <property type="protein sequence ID" value="KAF6217426.1"/>
    <property type="molecule type" value="Genomic_DNA"/>
</dbReference>
<name>A0A8H6C692_9LECA</name>
<proteinExistence type="predicted"/>
<comment type="caution">
    <text evidence="2">The sequence shown here is derived from an EMBL/GenBank/DDBJ whole genome shotgun (WGS) entry which is preliminary data.</text>
</comment>